<evidence type="ECO:0000313" key="5">
    <source>
        <dbReference type="EMBL" id="MBB4013887.1"/>
    </source>
</evidence>
<comment type="similarity">
    <text evidence="4">Belongs to the trans-sulfuration enzymes family.</text>
</comment>
<dbReference type="AlphaFoldDB" id="A0A840BU52"/>
<dbReference type="InterPro" id="IPR015421">
    <property type="entry name" value="PyrdxlP-dep_Trfase_major"/>
</dbReference>
<evidence type="ECO:0000256" key="3">
    <source>
        <dbReference type="PIRSR" id="PIRSR001434-2"/>
    </source>
</evidence>
<sequence>MSKPDPARWGFTTRTVHGDRLGGVEHGGIHKPMHTSVQYGYANAAELIGVFQGEIAGFNYARQGTPSVAALEACVNRMEDGRGTICFATGMAAIVAVFTTLLKAGDHLIASKFVFGNTNSVLGTLQGLGIRVSMVDATDAAEVAAAVTPQTRMVFVETVANPRTQVADLAGIGALCKARGLIYVVDNTVTSPWLFKPKAVGASLIINSLTKSIGGHGNALGGAVTDTGLFDWSTYPNIFEGYRKGNPAGWGLGQIKKKGLRDQGGSLSSEAAHKLSVGAETLGLRMDATSRNAQALAEMLEAHPAVRRVYYPGLASHAQHARARELFCGNSWLLAFELKDDADCLPFIDRLSLPIIATGLGDTRTLIIPVAHTIFWEMGAEKRAEMGIAESLIRVSVGIEDAQDILDDFTRALGGGSA</sequence>
<dbReference type="Gene3D" id="3.40.640.10">
    <property type="entry name" value="Type I PLP-dependent aspartate aminotransferase-like (Major domain)"/>
    <property type="match status" value="1"/>
</dbReference>
<dbReference type="PIRSF" id="PIRSF001434">
    <property type="entry name" value="CGS"/>
    <property type="match status" value="1"/>
</dbReference>
<dbReference type="EC" id="2.5.1.49" evidence="5"/>
<evidence type="ECO:0000256" key="2">
    <source>
        <dbReference type="ARBA" id="ARBA00022898"/>
    </source>
</evidence>
<protein>
    <submittedName>
        <fullName evidence="5">O-acetylhomoserine (Thiol)-lyase</fullName>
        <ecNumber evidence="5">2.5.1.49</ecNumber>
    </submittedName>
</protein>
<dbReference type="GO" id="GO:0019346">
    <property type="term" value="P:transsulfuration"/>
    <property type="evidence" value="ECO:0007669"/>
    <property type="project" value="InterPro"/>
</dbReference>
<comment type="caution">
    <text evidence="5">The sequence shown here is derived from an EMBL/GenBank/DDBJ whole genome shotgun (WGS) entry which is preliminary data.</text>
</comment>
<dbReference type="Proteomes" id="UP000561045">
    <property type="component" value="Unassembled WGS sequence"/>
</dbReference>
<keyword evidence="5" id="KW-0808">Transferase</keyword>
<name>A0A840BU52_9RHOO</name>
<dbReference type="Pfam" id="PF01053">
    <property type="entry name" value="Cys_Met_Meta_PP"/>
    <property type="match status" value="1"/>
</dbReference>
<gene>
    <name evidence="5" type="ORF">GGR36_003233</name>
</gene>
<reference evidence="5 6" key="1">
    <citation type="submission" date="2020-08" db="EMBL/GenBank/DDBJ databases">
        <title>Genomic Encyclopedia of Type Strains, Phase IV (KMG-IV): sequencing the most valuable type-strain genomes for metagenomic binning, comparative biology and taxonomic classification.</title>
        <authorList>
            <person name="Goeker M."/>
        </authorList>
    </citation>
    <scope>NUCLEOTIDE SEQUENCE [LARGE SCALE GENOMIC DNA]</scope>
    <source>
        <strain evidence="5 6">DSM 106739</strain>
    </source>
</reference>
<dbReference type="PANTHER" id="PTHR11808">
    <property type="entry name" value="TRANS-SULFURATION ENZYME FAMILY MEMBER"/>
    <property type="match status" value="1"/>
</dbReference>
<dbReference type="Gene3D" id="3.90.1150.10">
    <property type="entry name" value="Aspartate Aminotransferase, domain 1"/>
    <property type="match status" value="1"/>
</dbReference>
<dbReference type="InterPro" id="IPR015424">
    <property type="entry name" value="PyrdxlP-dep_Trfase"/>
</dbReference>
<dbReference type="EMBL" id="JACIET010000002">
    <property type="protein sequence ID" value="MBB4013887.1"/>
    <property type="molecule type" value="Genomic_DNA"/>
</dbReference>
<keyword evidence="5" id="KW-0456">Lyase</keyword>
<dbReference type="RefSeq" id="WP_183635798.1">
    <property type="nucleotide sequence ID" value="NZ_BAABLE010000005.1"/>
</dbReference>
<comment type="cofactor">
    <cofactor evidence="1 4">
        <name>pyridoxal 5'-phosphate</name>
        <dbReference type="ChEBI" id="CHEBI:597326"/>
    </cofactor>
</comment>
<evidence type="ECO:0000256" key="1">
    <source>
        <dbReference type="ARBA" id="ARBA00001933"/>
    </source>
</evidence>
<dbReference type="GO" id="GO:0003961">
    <property type="term" value="F:O-acetylhomoserine aminocarboxypropyltransferase activity"/>
    <property type="evidence" value="ECO:0007669"/>
    <property type="project" value="UniProtKB-EC"/>
</dbReference>
<dbReference type="GO" id="GO:0005737">
    <property type="term" value="C:cytoplasm"/>
    <property type="evidence" value="ECO:0007669"/>
    <property type="project" value="TreeGrafter"/>
</dbReference>
<dbReference type="NCBIfam" id="NF004609">
    <property type="entry name" value="PRK05939.1"/>
    <property type="match status" value="1"/>
</dbReference>
<dbReference type="InterPro" id="IPR000277">
    <property type="entry name" value="Cys/Met-Metab_PyrdxlP-dep_enz"/>
</dbReference>
<keyword evidence="2 3" id="KW-0663">Pyridoxal phosphate</keyword>
<accession>A0A840BU52</accession>
<proteinExistence type="inferred from homology"/>
<keyword evidence="6" id="KW-1185">Reference proteome</keyword>
<evidence type="ECO:0000256" key="4">
    <source>
        <dbReference type="RuleBase" id="RU362118"/>
    </source>
</evidence>
<evidence type="ECO:0000313" key="6">
    <source>
        <dbReference type="Proteomes" id="UP000561045"/>
    </source>
</evidence>
<dbReference type="GO" id="GO:0016846">
    <property type="term" value="F:carbon-sulfur lyase activity"/>
    <property type="evidence" value="ECO:0007669"/>
    <property type="project" value="TreeGrafter"/>
</dbReference>
<feature type="modified residue" description="N6-(pyridoxal phosphate)lysine" evidence="3">
    <location>
        <position position="211"/>
    </location>
</feature>
<organism evidence="5 6">
    <name type="scientific">Niveibacterium umoris</name>
    <dbReference type="NCBI Taxonomy" id="1193620"/>
    <lineage>
        <taxon>Bacteria</taxon>
        <taxon>Pseudomonadati</taxon>
        <taxon>Pseudomonadota</taxon>
        <taxon>Betaproteobacteria</taxon>
        <taxon>Rhodocyclales</taxon>
        <taxon>Rhodocyclaceae</taxon>
        <taxon>Niveibacterium</taxon>
    </lineage>
</organism>
<dbReference type="InterPro" id="IPR015422">
    <property type="entry name" value="PyrdxlP-dep_Trfase_small"/>
</dbReference>
<dbReference type="GO" id="GO:0030170">
    <property type="term" value="F:pyridoxal phosphate binding"/>
    <property type="evidence" value="ECO:0007669"/>
    <property type="project" value="InterPro"/>
</dbReference>
<dbReference type="SUPFAM" id="SSF53383">
    <property type="entry name" value="PLP-dependent transferases"/>
    <property type="match status" value="1"/>
</dbReference>